<dbReference type="Gramene" id="Bo7g110690.1">
    <property type="protein sequence ID" value="Bo7g110690.1"/>
    <property type="gene ID" value="Bo7g110690"/>
</dbReference>
<protein>
    <submittedName>
        <fullName evidence="1">Uncharacterized protein</fullName>
    </submittedName>
</protein>
<evidence type="ECO:0000313" key="1">
    <source>
        <dbReference type="EnsemblPlants" id="Bo7g110690.1"/>
    </source>
</evidence>
<organism evidence="1 2">
    <name type="scientific">Brassica oleracea var. oleracea</name>
    <dbReference type="NCBI Taxonomy" id="109376"/>
    <lineage>
        <taxon>Eukaryota</taxon>
        <taxon>Viridiplantae</taxon>
        <taxon>Streptophyta</taxon>
        <taxon>Embryophyta</taxon>
        <taxon>Tracheophyta</taxon>
        <taxon>Spermatophyta</taxon>
        <taxon>Magnoliopsida</taxon>
        <taxon>eudicotyledons</taxon>
        <taxon>Gunneridae</taxon>
        <taxon>Pentapetalae</taxon>
        <taxon>rosids</taxon>
        <taxon>malvids</taxon>
        <taxon>Brassicales</taxon>
        <taxon>Brassicaceae</taxon>
        <taxon>Brassiceae</taxon>
        <taxon>Brassica</taxon>
    </lineage>
</organism>
<proteinExistence type="predicted"/>
<reference evidence="1 2" key="1">
    <citation type="journal article" date="2014" name="Genome Biol.">
        <title>Transcriptome and methylome profiling reveals relics of genome dominance in the mesopolyploid Brassica oleracea.</title>
        <authorList>
            <person name="Parkin I.A."/>
            <person name="Koh C."/>
            <person name="Tang H."/>
            <person name="Robinson S.J."/>
            <person name="Kagale S."/>
            <person name="Clarke W.E."/>
            <person name="Town C.D."/>
            <person name="Nixon J."/>
            <person name="Krishnakumar V."/>
            <person name="Bidwell S.L."/>
            <person name="Denoeud F."/>
            <person name="Belcram H."/>
            <person name="Links M.G."/>
            <person name="Just J."/>
            <person name="Clarke C."/>
            <person name="Bender T."/>
            <person name="Huebert T."/>
            <person name="Mason A.S."/>
            <person name="Pires J.C."/>
            <person name="Barker G."/>
            <person name="Moore J."/>
            <person name="Walley P.G."/>
            <person name="Manoli S."/>
            <person name="Batley J."/>
            <person name="Edwards D."/>
            <person name="Nelson M.N."/>
            <person name="Wang X."/>
            <person name="Paterson A.H."/>
            <person name="King G."/>
            <person name="Bancroft I."/>
            <person name="Chalhoub B."/>
            <person name="Sharpe A.G."/>
        </authorList>
    </citation>
    <scope>NUCLEOTIDE SEQUENCE</scope>
    <source>
        <strain evidence="1 2">cv. TO1000</strain>
    </source>
</reference>
<evidence type="ECO:0000313" key="2">
    <source>
        <dbReference type="Proteomes" id="UP000032141"/>
    </source>
</evidence>
<dbReference type="Proteomes" id="UP000032141">
    <property type="component" value="Chromosome C7"/>
</dbReference>
<dbReference type="AlphaFoldDB" id="A0A0D3DG70"/>
<name>A0A0D3DG70_BRAOL</name>
<reference evidence="1" key="2">
    <citation type="submission" date="2015-03" db="UniProtKB">
        <authorList>
            <consortium name="EnsemblPlants"/>
        </authorList>
    </citation>
    <scope>IDENTIFICATION</scope>
</reference>
<dbReference type="EnsemblPlants" id="Bo7g110690.1">
    <property type="protein sequence ID" value="Bo7g110690.1"/>
    <property type="gene ID" value="Bo7g110690"/>
</dbReference>
<sequence length="52" mass="6021">MGSTDPVNVDRPILCFYAIDRPIRYMWIDRSKALRAPHAQTSFSLLFTHSPQ</sequence>
<accession>A0A0D3DG70</accession>
<dbReference type="HOGENOM" id="CLU_3090035_0_0_1"/>
<keyword evidence="2" id="KW-1185">Reference proteome</keyword>